<comment type="caution">
    <text evidence="8">The sequence shown here is derived from an EMBL/GenBank/DDBJ whole genome shotgun (WGS) entry which is preliminary data.</text>
</comment>
<protein>
    <recommendedName>
        <fullName evidence="7">Citrate transporter-like domain-containing protein</fullName>
    </recommendedName>
</protein>
<dbReference type="PATRIC" id="fig|742743.3.peg.1396"/>
<dbReference type="PANTHER" id="PTHR43568">
    <property type="entry name" value="P PROTEIN"/>
    <property type="match status" value="1"/>
</dbReference>
<reference evidence="8 9" key="1">
    <citation type="submission" date="2011-11" db="EMBL/GenBank/DDBJ databases">
        <title>The Genome Sequence of Dialister succinatiphilus YIT 11850.</title>
        <authorList>
            <consortium name="The Broad Institute Genome Sequencing Platform"/>
            <person name="Earl A."/>
            <person name="Ward D."/>
            <person name="Feldgarden M."/>
            <person name="Gevers D."/>
            <person name="Morotomi M."/>
            <person name="Young S.K."/>
            <person name="Zeng Q."/>
            <person name="Gargeya S."/>
            <person name="Fitzgerald M."/>
            <person name="Haas B."/>
            <person name="Abouelleil A."/>
            <person name="Alvarado L."/>
            <person name="Arachchi H.M."/>
            <person name="Berlin A."/>
            <person name="Brown A."/>
            <person name="Chapman S.B."/>
            <person name="Dunbar C."/>
            <person name="Gearin G."/>
            <person name="Goldberg J."/>
            <person name="Griggs A."/>
            <person name="Gujja S."/>
            <person name="Heiman D."/>
            <person name="Howarth C."/>
            <person name="Lui A."/>
            <person name="MacDonald P.J.P."/>
            <person name="Montmayeur A."/>
            <person name="Murphy C."/>
            <person name="Neiman D."/>
            <person name="Pearson M."/>
            <person name="Priest M."/>
            <person name="Roberts A."/>
            <person name="Saif S."/>
            <person name="Shea T."/>
            <person name="Sisk P."/>
            <person name="Stolte C."/>
            <person name="Sykes S."/>
            <person name="Wortman J."/>
            <person name="Nusbaum C."/>
            <person name="Birren B."/>
        </authorList>
    </citation>
    <scope>NUCLEOTIDE SEQUENCE [LARGE SCALE GENOMIC DNA]</scope>
    <source>
        <strain evidence="8 9">YIT 11850</strain>
    </source>
</reference>
<dbReference type="OrthoDB" id="3177666at2"/>
<keyword evidence="4 6" id="KW-1133">Transmembrane helix</keyword>
<keyword evidence="9" id="KW-1185">Reference proteome</keyword>
<feature type="transmembrane region" description="Helical" evidence="6">
    <location>
        <begin position="37"/>
        <end position="56"/>
    </location>
</feature>
<accession>H1D187</accession>
<feature type="transmembrane region" description="Helical" evidence="6">
    <location>
        <begin position="77"/>
        <end position="103"/>
    </location>
</feature>
<dbReference type="RefSeq" id="WP_008859869.1">
    <property type="nucleotide sequence ID" value="NZ_JH591188.1"/>
</dbReference>
<name>H1D187_9FIRM</name>
<keyword evidence="3 6" id="KW-0812">Transmembrane</keyword>
<evidence type="ECO:0000256" key="2">
    <source>
        <dbReference type="ARBA" id="ARBA00022448"/>
    </source>
</evidence>
<dbReference type="AlphaFoldDB" id="H1D187"/>
<dbReference type="GO" id="GO:0016020">
    <property type="term" value="C:membrane"/>
    <property type="evidence" value="ECO:0007669"/>
    <property type="project" value="UniProtKB-SubCell"/>
</dbReference>
<sequence>MIKKYTDLLLAALLALATGLFVPFSPALLWESINWNLLGILFCLMTITAEIGKWGIPRALCLHFFDGKVTVRQLARFFTGACFFSSMVITNDISLIIFVPFSISTFIEIHERSLLIPLITLETIAANMGSMLTPIGNPQNLFIYEYFHLPLSDFLSTTAPVVFISGFFLYLAGRLSPETVISSLPSREMELPRKKSLFLLFLLLLCVLHVLRLIPLALVMAVVVPAMIFLDRKAFWEVDYKLLLLFSLLFMAVGNLGRLDILSTWARQTIGGHEFWISLLLSQFISNVPATVMLSPYTENWAPLLLGVDVGGLGTLIASMASLISFKAYTHIPAVSKKEYLALFSLYNLLLLAVLILWYVMVY</sequence>
<dbReference type="Pfam" id="PF03600">
    <property type="entry name" value="CitMHS"/>
    <property type="match status" value="1"/>
</dbReference>
<evidence type="ECO:0000256" key="3">
    <source>
        <dbReference type="ARBA" id="ARBA00022692"/>
    </source>
</evidence>
<feature type="transmembrane region" description="Helical" evidence="6">
    <location>
        <begin position="301"/>
        <end position="328"/>
    </location>
</feature>
<keyword evidence="5 6" id="KW-0472">Membrane</keyword>
<dbReference type="eggNOG" id="COG1055">
    <property type="taxonomic scope" value="Bacteria"/>
</dbReference>
<dbReference type="GO" id="GO:0055085">
    <property type="term" value="P:transmembrane transport"/>
    <property type="evidence" value="ECO:0007669"/>
    <property type="project" value="InterPro"/>
</dbReference>
<evidence type="ECO:0000256" key="5">
    <source>
        <dbReference type="ARBA" id="ARBA00023136"/>
    </source>
</evidence>
<gene>
    <name evidence="8" type="ORF">HMPREF9453_01375</name>
</gene>
<comment type="subcellular location">
    <subcellularLocation>
        <location evidence="1">Membrane</location>
        <topology evidence="1">Multi-pass membrane protein</topology>
    </subcellularLocation>
</comment>
<feature type="transmembrane region" description="Helical" evidence="6">
    <location>
        <begin position="242"/>
        <end position="263"/>
    </location>
</feature>
<dbReference type="InterPro" id="IPR051475">
    <property type="entry name" value="Diverse_Ion_Transporter"/>
</dbReference>
<keyword evidence="2" id="KW-0813">Transport</keyword>
<dbReference type="InterPro" id="IPR004680">
    <property type="entry name" value="Cit_transptr-like_dom"/>
</dbReference>
<organism evidence="8 9">
    <name type="scientific">Dialister succinatiphilus YIT 11850</name>
    <dbReference type="NCBI Taxonomy" id="742743"/>
    <lineage>
        <taxon>Bacteria</taxon>
        <taxon>Bacillati</taxon>
        <taxon>Bacillota</taxon>
        <taxon>Negativicutes</taxon>
        <taxon>Veillonellales</taxon>
        <taxon>Veillonellaceae</taxon>
        <taxon>Dialister</taxon>
    </lineage>
</organism>
<evidence type="ECO:0000256" key="4">
    <source>
        <dbReference type="ARBA" id="ARBA00022989"/>
    </source>
</evidence>
<feature type="transmembrane region" description="Helical" evidence="6">
    <location>
        <begin position="154"/>
        <end position="176"/>
    </location>
</feature>
<evidence type="ECO:0000259" key="7">
    <source>
        <dbReference type="Pfam" id="PF03600"/>
    </source>
</evidence>
<feature type="transmembrane region" description="Helical" evidence="6">
    <location>
        <begin position="340"/>
        <end position="361"/>
    </location>
</feature>
<evidence type="ECO:0000313" key="8">
    <source>
        <dbReference type="EMBL" id="EHO62783.1"/>
    </source>
</evidence>
<dbReference type="Proteomes" id="UP000003277">
    <property type="component" value="Unassembled WGS sequence"/>
</dbReference>
<evidence type="ECO:0000313" key="9">
    <source>
        <dbReference type="Proteomes" id="UP000003277"/>
    </source>
</evidence>
<dbReference type="HOGENOM" id="CLU_063025_0_0_9"/>
<dbReference type="EMBL" id="ADLT01000045">
    <property type="protein sequence ID" value="EHO62783.1"/>
    <property type="molecule type" value="Genomic_DNA"/>
</dbReference>
<feature type="transmembrane region" description="Helical" evidence="6">
    <location>
        <begin position="197"/>
        <end position="230"/>
    </location>
</feature>
<proteinExistence type="predicted"/>
<feature type="domain" description="Citrate transporter-like" evidence="7">
    <location>
        <begin position="10"/>
        <end position="305"/>
    </location>
</feature>
<evidence type="ECO:0000256" key="1">
    <source>
        <dbReference type="ARBA" id="ARBA00004141"/>
    </source>
</evidence>
<dbReference type="PANTHER" id="PTHR43568:SF1">
    <property type="entry name" value="P PROTEIN"/>
    <property type="match status" value="1"/>
</dbReference>
<feature type="transmembrane region" description="Helical" evidence="6">
    <location>
        <begin position="275"/>
        <end position="295"/>
    </location>
</feature>
<evidence type="ECO:0000256" key="6">
    <source>
        <dbReference type="SAM" id="Phobius"/>
    </source>
</evidence>